<feature type="compositionally biased region" description="Basic residues" evidence="1">
    <location>
        <begin position="760"/>
        <end position="771"/>
    </location>
</feature>
<accession>A0ABM4AQ14</accession>
<name>A0ABM4AQ14_VANTA</name>
<evidence type="ECO:0000313" key="3">
    <source>
        <dbReference type="RefSeq" id="XP_064073391.1"/>
    </source>
</evidence>
<organism evidence="2 3">
    <name type="scientific">Vanessa tameamea</name>
    <name type="common">Kamehameha butterfly</name>
    <dbReference type="NCBI Taxonomy" id="334116"/>
    <lineage>
        <taxon>Eukaryota</taxon>
        <taxon>Metazoa</taxon>
        <taxon>Ecdysozoa</taxon>
        <taxon>Arthropoda</taxon>
        <taxon>Hexapoda</taxon>
        <taxon>Insecta</taxon>
        <taxon>Pterygota</taxon>
        <taxon>Neoptera</taxon>
        <taxon>Endopterygota</taxon>
        <taxon>Lepidoptera</taxon>
        <taxon>Glossata</taxon>
        <taxon>Ditrysia</taxon>
        <taxon>Papilionoidea</taxon>
        <taxon>Nymphalidae</taxon>
        <taxon>Nymphalinae</taxon>
        <taxon>Vanessa</taxon>
    </lineage>
</organism>
<reference evidence="3" key="1">
    <citation type="submission" date="2025-08" db="UniProtKB">
        <authorList>
            <consortium name="RefSeq"/>
        </authorList>
    </citation>
    <scope>IDENTIFICATION</scope>
    <source>
        <tissue evidence="3">Whole body</tissue>
    </source>
</reference>
<dbReference type="GeneID" id="135193696"/>
<sequence>MNNSLNLKRNQIKSLTNLVDIFTPRKFHNVYHTQKGKNVYVTQNNRDCCNYNNKRNSYSIESTFIETPYVTSEKYHALNKNSSDKSVIRSSSTFFYDLDTIIKRHSYHCIPQLAVLSNNINVGDKTNLSGFSGKSEAIVQKCSTLIQPKLRLQDSFHINVKKVKKKRLNKPKLSSDICLNDNDDAYYDAKLFAKRKHDRKQKFWSYSKYHTDYDKPEQKEKISTKKDRGKRTEDPCPCQLFSYACPCTDKKSLTELAKNNKCLTVADQITSTTKFASDLLKQNKNGKLKVSKCDQNHGSKSININVTETIEKCDMEHKTVPKQNVVSRTRVNYIKVKAKSKKLIICPKCKEKVEILSTTEEEDYVKPNNSPLNENINLKENIINKENNDICSHSPPCEMIPICQILPTETYTSSKCVENVSTIRNKTKMIRITKACRHHPPCIVVPSCQRANVLKNNCEFIPPCLHHPRCINLPLCVPFAKNFYYDDILNKNEEIISTDRSPEQRYMFANQGESLITTEDQHYNTTQNTCEYFSEYSPRFSLNPKMTCISPTLSPYFPSPMPCKCCTASKSCQYDCIDCKCIPNINLKDKASVDAIVYIRDVGCQFRNKVFSPRDSLLYSKTSSNSFNLKSISKTGKYSNKFHTLRYEDKYTHPFSGEEMSMSIFTTSSLEIDADCPSHGKQTGRVYTDFSPKSTASPFVTVPTGKPCTNQVLAYYLPVSKRISQKVTKNDRINSISHVNVSKTKHRRSLLKGKRKNVFTVRRQKKSRQRSKYAWNSSS</sequence>
<gene>
    <name evidence="3" type="primary">LOC135193696</name>
</gene>
<evidence type="ECO:0000313" key="2">
    <source>
        <dbReference type="Proteomes" id="UP001652626"/>
    </source>
</evidence>
<dbReference type="Proteomes" id="UP001652626">
    <property type="component" value="Chromosome 16"/>
</dbReference>
<feature type="region of interest" description="Disordered" evidence="1">
    <location>
        <begin position="760"/>
        <end position="779"/>
    </location>
</feature>
<evidence type="ECO:0000256" key="1">
    <source>
        <dbReference type="SAM" id="MobiDB-lite"/>
    </source>
</evidence>
<dbReference type="RefSeq" id="XP_064073391.1">
    <property type="nucleotide sequence ID" value="XM_064217321.1"/>
</dbReference>
<proteinExistence type="predicted"/>
<keyword evidence="2" id="KW-1185">Reference proteome</keyword>
<protein>
    <submittedName>
        <fullName evidence="3">Uncharacterized protein LOC135193696</fullName>
    </submittedName>
</protein>